<dbReference type="Proteomes" id="UP001175000">
    <property type="component" value="Unassembled WGS sequence"/>
</dbReference>
<keyword evidence="2" id="KW-1185">Reference proteome</keyword>
<reference evidence="1" key="1">
    <citation type="submission" date="2023-06" db="EMBL/GenBank/DDBJ databases">
        <title>Genome-scale phylogeny and comparative genomics of the fungal order Sordariales.</title>
        <authorList>
            <consortium name="Lawrence Berkeley National Laboratory"/>
            <person name="Hensen N."/>
            <person name="Bonometti L."/>
            <person name="Westerberg I."/>
            <person name="Brannstrom I.O."/>
            <person name="Guillou S."/>
            <person name="Cros-Aarteil S."/>
            <person name="Calhoun S."/>
            <person name="Haridas S."/>
            <person name="Kuo A."/>
            <person name="Mondo S."/>
            <person name="Pangilinan J."/>
            <person name="Riley R."/>
            <person name="Labutti K."/>
            <person name="Andreopoulos B."/>
            <person name="Lipzen A."/>
            <person name="Chen C."/>
            <person name="Yanf M."/>
            <person name="Daum C."/>
            <person name="Ng V."/>
            <person name="Clum A."/>
            <person name="Steindorff A."/>
            <person name="Ohm R."/>
            <person name="Martin F."/>
            <person name="Silar P."/>
            <person name="Natvig D."/>
            <person name="Lalanne C."/>
            <person name="Gautier V."/>
            <person name="Ament-Velasquez S.L."/>
            <person name="Kruys A."/>
            <person name="Hutchinson M.I."/>
            <person name="Powell A.J."/>
            <person name="Barry K."/>
            <person name="Miller A.N."/>
            <person name="Grigoriev I.V."/>
            <person name="Debuchy R."/>
            <person name="Gladieux P."/>
            <person name="Thoren M.H."/>
            <person name="Johannesson H."/>
        </authorList>
    </citation>
    <scope>NUCLEOTIDE SEQUENCE</scope>
    <source>
        <strain evidence="1">CBS 606.72</strain>
    </source>
</reference>
<name>A0AA39XHD3_9PEZI</name>
<protein>
    <submittedName>
        <fullName evidence="1">Uncharacterized protein</fullName>
    </submittedName>
</protein>
<accession>A0AA39XHD3</accession>
<evidence type="ECO:0000313" key="1">
    <source>
        <dbReference type="EMBL" id="KAK0633939.1"/>
    </source>
</evidence>
<dbReference type="EMBL" id="JAULSU010000001">
    <property type="protein sequence ID" value="KAK0633939.1"/>
    <property type="molecule type" value="Genomic_DNA"/>
</dbReference>
<gene>
    <name evidence="1" type="ORF">B0T14DRAFT_551045</name>
</gene>
<dbReference type="AlphaFoldDB" id="A0AA39XHD3"/>
<evidence type="ECO:0000313" key="2">
    <source>
        <dbReference type="Proteomes" id="UP001175000"/>
    </source>
</evidence>
<sequence length="168" mass="18231">MAMTPDEYGDYVKEMATRSPHLRPLRAFMDREAPYRCAPDKITVFDVLTDGSLHEAGFHTVGSEINGSAALAAKLKRMPKDLASRVVSVCHLTPATAKILGSRYDLSADFFNAQLPSHEAKASMLLASGSASSFHISFMETYFLDGAPETLLHLPAGHEEGDMATSIL</sequence>
<comment type="caution">
    <text evidence="1">The sequence shown here is derived from an EMBL/GenBank/DDBJ whole genome shotgun (WGS) entry which is preliminary data.</text>
</comment>
<organism evidence="1 2">
    <name type="scientific">Immersiella caudata</name>
    <dbReference type="NCBI Taxonomy" id="314043"/>
    <lineage>
        <taxon>Eukaryota</taxon>
        <taxon>Fungi</taxon>
        <taxon>Dikarya</taxon>
        <taxon>Ascomycota</taxon>
        <taxon>Pezizomycotina</taxon>
        <taxon>Sordariomycetes</taxon>
        <taxon>Sordariomycetidae</taxon>
        <taxon>Sordariales</taxon>
        <taxon>Lasiosphaeriaceae</taxon>
        <taxon>Immersiella</taxon>
    </lineage>
</organism>
<proteinExistence type="predicted"/>